<keyword evidence="6 7" id="KW-0349">Heme</keyword>
<dbReference type="InterPro" id="IPR036396">
    <property type="entry name" value="Cyt_P450_sf"/>
</dbReference>
<dbReference type="PRINTS" id="PR00385">
    <property type="entry name" value="P450"/>
</dbReference>
<organism evidence="9 10">
    <name type="scientific">Cercophora samala</name>
    <dbReference type="NCBI Taxonomy" id="330535"/>
    <lineage>
        <taxon>Eukaryota</taxon>
        <taxon>Fungi</taxon>
        <taxon>Dikarya</taxon>
        <taxon>Ascomycota</taxon>
        <taxon>Pezizomycotina</taxon>
        <taxon>Sordariomycetes</taxon>
        <taxon>Sordariomycetidae</taxon>
        <taxon>Sordariales</taxon>
        <taxon>Lasiosphaeriaceae</taxon>
        <taxon>Cercophora</taxon>
    </lineage>
</organism>
<keyword evidence="2 6" id="KW-0479">Metal-binding</keyword>
<name>A0AA39ZHE0_9PEZI</name>
<keyword evidence="4 6" id="KW-0408">Iron</keyword>
<evidence type="ECO:0000256" key="8">
    <source>
        <dbReference type="SAM" id="Phobius"/>
    </source>
</evidence>
<evidence type="ECO:0000256" key="6">
    <source>
        <dbReference type="PIRSR" id="PIRSR602401-1"/>
    </source>
</evidence>
<feature type="binding site" description="axial binding residue" evidence="6">
    <location>
        <position position="375"/>
    </location>
    <ligand>
        <name>heme</name>
        <dbReference type="ChEBI" id="CHEBI:30413"/>
    </ligand>
    <ligandPart>
        <name>Fe</name>
        <dbReference type="ChEBI" id="CHEBI:18248"/>
    </ligandPart>
</feature>
<accession>A0AA39ZHE0</accession>
<evidence type="ECO:0000256" key="1">
    <source>
        <dbReference type="ARBA" id="ARBA00010617"/>
    </source>
</evidence>
<evidence type="ECO:0000313" key="9">
    <source>
        <dbReference type="EMBL" id="KAK0670690.1"/>
    </source>
</evidence>
<dbReference type="GO" id="GO:0020037">
    <property type="term" value="F:heme binding"/>
    <property type="evidence" value="ECO:0007669"/>
    <property type="project" value="InterPro"/>
</dbReference>
<dbReference type="InterPro" id="IPR001128">
    <property type="entry name" value="Cyt_P450"/>
</dbReference>
<comment type="cofactor">
    <cofactor evidence="6">
        <name>heme</name>
        <dbReference type="ChEBI" id="CHEBI:30413"/>
    </cofactor>
</comment>
<evidence type="ECO:0000256" key="2">
    <source>
        <dbReference type="ARBA" id="ARBA00022723"/>
    </source>
</evidence>
<comment type="similarity">
    <text evidence="1 7">Belongs to the cytochrome P450 family.</text>
</comment>
<dbReference type="Pfam" id="PF00067">
    <property type="entry name" value="p450"/>
    <property type="match status" value="1"/>
</dbReference>
<gene>
    <name evidence="9" type="ORF">QBC41DRAFT_388057</name>
</gene>
<dbReference type="EMBL" id="JAULSY010000029">
    <property type="protein sequence ID" value="KAK0670690.1"/>
    <property type="molecule type" value="Genomic_DNA"/>
</dbReference>
<keyword evidence="3 7" id="KW-0560">Oxidoreductase</keyword>
<dbReference type="InterPro" id="IPR017972">
    <property type="entry name" value="Cyt_P450_CS"/>
</dbReference>
<keyword evidence="8" id="KW-0812">Transmembrane</keyword>
<dbReference type="GO" id="GO:0004497">
    <property type="term" value="F:monooxygenase activity"/>
    <property type="evidence" value="ECO:0007669"/>
    <property type="project" value="UniProtKB-KW"/>
</dbReference>
<dbReference type="InterPro" id="IPR002401">
    <property type="entry name" value="Cyt_P450_E_grp-I"/>
</dbReference>
<evidence type="ECO:0000256" key="7">
    <source>
        <dbReference type="RuleBase" id="RU000461"/>
    </source>
</evidence>
<dbReference type="AlphaFoldDB" id="A0AA39ZHE0"/>
<evidence type="ECO:0000256" key="4">
    <source>
        <dbReference type="ARBA" id="ARBA00023004"/>
    </source>
</evidence>
<dbReference type="GO" id="GO:0005506">
    <property type="term" value="F:iron ion binding"/>
    <property type="evidence" value="ECO:0007669"/>
    <property type="project" value="InterPro"/>
</dbReference>
<evidence type="ECO:0000256" key="5">
    <source>
        <dbReference type="ARBA" id="ARBA00023033"/>
    </source>
</evidence>
<dbReference type="PANTHER" id="PTHR46300">
    <property type="entry name" value="P450, PUTATIVE (EUROFUNG)-RELATED-RELATED"/>
    <property type="match status" value="1"/>
</dbReference>
<protein>
    <submittedName>
        <fullName evidence="9">Cytochrome P450</fullName>
    </submittedName>
</protein>
<sequence>MIFLMTNPLLGPLVYLDGAGQPIVVINTLEVAVDLLDRKAGVTSDRPHIIVPDMMTGGLFTPFVGHNEIWRRMRKATQESLRTGTTQFNKAAQYRDSIQLALDMLRDPVNWYGHCKQAVASTIMQVTYGKSPPEWKYKENVANFHEFVDGITRAAMPGAHYVEIAPWMSLIPSRAQDFFVKHSKIFRSIYEDTRMSLDLGDHSLSLARTFIEDGDKHGLSQEEAYWLAAAALYVCPSILLWMMAMILFPETQRRAHEEIDRVVGRDRLPTMEDCDNLPYIQAMVKESIRWRPIDPIGLPRRASEDIYYKGYLIPKRTTMIANVWAMHRDARSYGPDAHLFNPARFIDEGTGKLKPGPAGTKEESHVTFGFGRRICPGRHVAVSMLQMQMTTVLWAMKIEGVMNEKGEHAPINVDGCIDDGLVVRPVPFAAKLTARSQKALAMIEKGTVDM</sequence>
<proteinExistence type="inferred from homology"/>
<keyword evidence="10" id="KW-1185">Reference proteome</keyword>
<keyword evidence="8" id="KW-0472">Membrane</keyword>
<keyword evidence="8" id="KW-1133">Transmembrane helix</keyword>
<comment type="caution">
    <text evidence="9">The sequence shown here is derived from an EMBL/GenBank/DDBJ whole genome shotgun (WGS) entry which is preliminary data.</text>
</comment>
<evidence type="ECO:0000256" key="3">
    <source>
        <dbReference type="ARBA" id="ARBA00023002"/>
    </source>
</evidence>
<dbReference type="GO" id="GO:0016705">
    <property type="term" value="F:oxidoreductase activity, acting on paired donors, with incorporation or reduction of molecular oxygen"/>
    <property type="evidence" value="ECO:0007669"/>
    <property type="project" value="InterPro"/>
</dbReference>
<reference evidence="9" key="1">
    <citation type="submission" date="2023-06" db="EMBL/GenBank/DDBJ databases">
        <title>Genome-scale phylogeny and comparative genomics of the fungal order Sordariales.</title>
        <authorList>
            <consortium name="Lawrence Berkeley National Laboratory"/>
            <person name="Hensen N."/>
            <person name="Bonometti L."/>
            <person name="Westerberg I."/>
            <person name="Brannstrom I.O."/>
            <person name="Guillou S."/>
            <person name="Cros-Aarteil S."/>
            <person name="Calhoun S."/>
            <person name="Haridas S."/>
            <person name="Kuo A."/>
            <person name="Mondo S."/>
            <person name="Pangilinan J."/>
            <person name="Riley R."/>
            <person name="Labutti K."/>
            <person name="Andreopoulos B."/>
            <person name="Lipzen A."/>
            <person name="Chen C."/>
            <person name="Yanf M."/>
            <person name="Daum C."/>
            <person name="Ng V."/>
            <person name="Clum A."/>
            <person name="Steindorff A."/>
            <person name="Ohm R."/>
            <person name="Martin F."/>
            <person name="Silar P."/>
            <person name="Natvig D."/>
            <person name="Lalanne C."/>
            <person name="Gautier V."/>
            <person name="Ament-Velasquez S.L."/>
            <person name="Kruys A."/>
            <person name="Hutchinson M.I."/>
            <person name="Powell A.J."/>
            <person name="Barry K."/>
            <person name="Miller A.N."/>
            <person name="Grigoriev I.V."/>
            <person name="Debuchy R."/>
            <person name="Gladieux P."/>
            <person name="Thoren M.H."/>
            <person name="Johannesson H."/>
        </authorList>
    </citation>
    <scope>NUCLEOTIDE SEQUENCE</scope>
    <source>
        <strain evidence="9">CBS 307.81</strain>
    </source>
</reference>
<keyword evidence="5 7" id="KW-0503">Monooxygenase</keyword>
<feature type="transmembrane region" description="Helical" evidence="8">
    <location>
        <begin position="225"/>
        <end position="248"/>
    </location>
</feature>
<dbReference type="Proteomes" id="UP001174997">
    <property type="component" value="Unassembled WGS sequence"/>
</dbReference>
<dbReference type="PROSITE" id="PS00086">
    <property type="entry name" value="CYTOCHROME_P450"/>
    <property type="match status" value="1"/>
</dbReference>
<dbReference type="InterPro" id="IPR050364">
    <property type="entry name" value="Cytochrome_P450_fung"/>
</dbReference>
<dbReference type="SUPFAM" id="SSF48264">
    <property type="entry name" value="Cytochrome P450"/>
    <property type="match status" value="1"/>
</dbReference>
<dbReference type="Gene3D" id="1.10.630.10">
    <property type="entry name" value="Cytochrome P450"/>
    <property type="match status" value="1"/>
</dbReference>
<evidence type="ECO:0000313" key="10">
    <source>
        <dbReference type="Proteomes" id="UP001174997"/>
    </source>
</evidence>
<dbReference type="PANTHER" id="PTHR46300:SF2">
    <property type="entry name" value="CYTOCHROME P450 MONOOXYGENASE ALNH-RELATED"/>
    <property type="match status" value="1"/>
</dbReference>
<dbReference type="PRINTS" id="PR00463">
    <property type="entry name" value="EP450I"/>
</dbReference>